<dbReference type="CDD" id="cd12169">
    <property type="entry name" value="PGDH_like_1"/>
    <property type="match status" value="1"/>
</dbReference>
<organism evidence="7 8">
    <name type="scientific">Marinomonas maritima</name>
    <dbReference type="NCBI Taxonomy" id="2940935"/>
    <lineage>
        <taxon>Bacteria</taxon>
        <taxon>Pseudomonadati</taxon>
        <taxon>Pseudomonadota</taxon>
        <taxon>Gammaproteobacteria</taxon>
        <taxon>Oceanospirillales</taxon>
        <taxon>Oceanospirillaceae</taxon>
        <taxon>Marinomonas</taxon>
    </lineage>
</organism>
<comment type="caution">
    <text evidence="7">The sequence shown here is derived from an EMBL/GenBank/DDBJ whole genome shotgun (WGS) entry which is preliminary data.</text>
</comment>
<comment type="similarity">
    <text evidence="1 4">Belongs to the D-isomer specific 2-hydroxyacid dehydrogenase family.</text>
</comment>
<dbReference type="Pfam" id="PF02826">
    <property type="entry name" value="2-Hacid_dh_C"/>
    <property type="match status" value="1"/>
</dbReference>
<keyword evidence="3" id="KW-0520">NAD</keyword>
<dbReference type="RefSeq" id="WP_255895144.1">
    <property type="nucleotide sequence ID" value="NZ_JAMZEG020000002.1"/>
</dbReference>
<keyword evidence="2 4" id="KW-0560">Oxidoreductase</keyword>
<feature type="domain" description="D-isomer specific 2-hydroxyacid dehydrogenase NAD-binding" evidence="6">
    <location>
        <begin position="111"/>
        <end position="289"/>
    </location>
</feature>
<dbReference type="InterPro" id="IPR006140">
    <property type="entry name" value="D-isomer_DH_NAD-bd"/>
</dbReference>
<evidence type="ECO:0000259" key="5">
    <source>
        <dbReference type="Pfam" id="PF00389"/>
    </source>
</evidence>
<evidence type="ECO:0000256" key="1">
    <source>
        <dbReference type="ARBA" id="ARBA00005854"/>
    </source>
</evidence>
<evidence type="ECO:0000256" key="3">
    <source>
        <dbReference type="ARBA" id="ARBA00023027"/>
    </source>
</evidence>
<keyword evidence="8" id="KW-1185">Reference proteome</keyword>
<accession>A0ABT5WD47</accession>
<dbReference type="Pfam" id="PF00389">
    <property type="entry name" value="2-Hacid_dh"/>
    <property type="match status" value="1"/>
</dbReference>
<dbReference type="PANTHER" id="PTHR42789">
    <property type="entry name" value="D-ISOMER SPECIFIC 2-HYDROXYACID DEHYDROGENASE FAMILY PROTEIN (AFU_ORTHOLOGUE AFUA_6G10090)"/>
    <property type="match status" value="1"/>
</dbReference>
<feature type="domain" description="D-isomer specific 2-hydroxyacid dehydrogenase catalytic" evidence="5">
    <location>
        <begin position="18"/>
        <end position="317"/>
    </location>
</feature>
<dbReference type="InterPro" id="IPR006139">
    <property type="entry name" value="D-isomer_2_OHA_DH_cat_dom"/>
</dbReference>
<evidence type="ECO:0000256" key="4">
    <source>
        <dbReference type="RuleBase" id="RU003719"/>
    </source>
</evidence>
<dbReference type="SUPFAM" id="SSF52283">
    <property type="entry name" value="Formate/glycerate dehydrogenase catalytic domain-like"/>
    <property type="match status" value="1"/>
</dbReference>
<proteinExistence type="inferred from homology"/>
<evidence type="ECO:0000259" key="6">
    <source>
        <dbReference type="Pfam" id="PF02826"/>
    </source>
</evidence>
<evidence type="ECO:0000313" key="7">
    <source>
        <dbReference type="EMBL" id="MDE8602733.1"/>
    </source>
</evidence>
<dbReference type="EMBL" id="JAMZEG020000002">
    <property type="protein sequence ID" value="MDE8602733.1"/>
    <property type="molecule type" value="Genomic_DNA"/>
</dbReference>
<dbReference type="InterPro" id="IPR050857">
    <property type="entry name" value="D-2-hydroxyacid_DH"/>
</dbReference>
<name>A0ABT5WD47_9GAMM</name>
<dbReference type="Proteomes" id="UP001139522">
    <property type="component" value="Unassembled WGS sequence"/>
</dbReference>
<evidence type="ECO:0000256" key="2">
    <source>
        <dbReference type="ARBA" id="ARBA00023002"/>
    </source>
</evidence>
<protein>
    <submittedName>
        <fullName evidence="7">D-2-hydroxyacid dehydrogenase family protein</fullName>
    </submittedName>
</protein>
<gene>
    <name evidence="7" type="ORF">M3I01_007315</name>
</gene>
<sequence>MKIAVLDDYQNSVKDLECFSILDGHEVHIFNETFANTGDLVANLKGFDALVLIRERTIITEELLANLPNLKLISQTGKVSNHIDAKLCHQYGVAVSEGIGSPVAPSELCWGLIMAASRHIPQYVSNLSQGQWQQSGALGLGRVLNGAVLGIWGYGKIGQRIAQYAKVFGMKVLVWGSESSRALAQEHGFSAAQSKAEFFQTADIISLHLRLHEATTACVTKGDLAQMKSDALFVNISRAELIESGALYHEMLSSPSKRAAVDVFETEPANLDNEPLLSLPNVLCTPHIGYVEKSSYELYFKIAFENIVAFSNGKAENLVIKL</sequence>
<reference evidence="7" key="1">
    <citation type="submission" date="2023-01" db="EMBL/GenBank/DDBJ databases">
        <title>Psychroserpens sp. MSW6 and Marinomonas sp. RSW2, isolated from seawater.</title>
        <authorList>
            <person name="Kristyanto S."/>
            <person name="Jung J."/>
            <person name="Kim J.M."/>
            <person name="Jeon C.O."/>
        </authorList>
    </citation>
    <scope>NUCLEOTIDE SEQUENCE</scope>
    <source>
        <strain evidence="7">RSW2</strain>
    </source>
</reference>
<dbReference type="Gene3D" id="3.40.50.720">
    <property type="entry name" value="NAD(P)-binding Rossmann-like Domain"/>
    <property type="match status" value="2"/>
</dbReference>
<dbReference type="SUPFAM" id="SSF51735">
    <property type="entry name" value="NAD(P)-binding Rossmann-fold domains"/>
    <property type="match status" value="1"/>
</dbReference>
<evidence type="ECO:0000313" key="8">
    <source>
        <dbReference type="Proteomes" id="UP001139522"/>
    </source>
</evidence>
<dbReference type="InterPro" id="IPR036291">
    <property type="entry name" value="NAD(P)-bd_dom_sf"/>
</dbReference>
<dbReference type="PANTHER" id="PTHR42789:SF1">
    <property type="entry name" value="D-ISOMER SPECIFIC 2-HYDROXYACID DEHYDROGENASE FAMILY PROTEIN (AFU_ORTHOLOGUE AFUA_6G10090)"/>
    <property type="match status" value="1"/>
</dbReference>